<dbReference type="OrthoDB" id="1665062at2"/>
<sequence length="321" mass="36294">MAMIAHVAEDKQSLLQIESVWQKMQKDTSPHKEKEDTVIGKAAEVYISKEGRKLSEDALDPLKRLSQTDFMTDAEKQLYKLSQEERDKAEYRKQAAEIEERLAKDSSLTDKEREDLQAQADELKDKGMTLDDKLYALYDKKRGIEKNIEENDGKYMAADIAGLQKQIDQLNRKIYNAAADITRDGKLKDFLTQQALKERADLGIAANKAKIRNGELELRDSEASMTTRAVEQIQKQADENGKRQPTAADVVQEAVEEGKARAEKAEDETGRLVDKGRDSALEMQGNLTQEGTLAKKAEVNEKIINHIEDIKKLTVEDALER</sequence>
<accession>A0A1H0R922</accession>
<protein>
    <submittedName>
        <fullName evidence="2">Uncharacterized protein</fullName>
    </submittedName>
</protein>
<dbReference type="Proteomes" id="UP000182412">
    <property type="component" value="Unassembled WGS sequence"/>
</dbReference>
<proteinExistence type="predicted"/>
<organism evidence="2 3">
    <name type="scientific">Selenomonas ruminantium</name>
    <dbReference type="NCBI Taxonomy" id="971"/>
    <lineage>
        <taxon>Bacteria</taxon>
        <taxon>Bacillati</taxon>
        <taxon>Bacillota</taxon>
        <taxon>Negativicutes</taxon>
        <taxon>Selenomonadales</taxon>
        <taxon>Selenomonadaceae</taxon>
        <taxon>Selenomonas</taxon>
    </lineage>
</organism>
<evidence type="ECO:0000313" key="2">
    <source>
        <dbReference type="EMBL" id="SDP25448.1"/>
    </source>
</evidence>
<dbReference type="EMBL" id="FNJQ01000011">
    <property type="protein sequence ID" value="SDP25448.1"/>
    <property type="molecule type" value="Genomic_DNA"/>
</dbReference>
<gene>
    <name evidence="2" type="ORF">SAMN05216366_1117</name>
</gene>
<evidence type="ECO:0000256" key="1">
    <source>
        <dbReference type="SAM" id="Coils"/>
    </source>
</evidence>
<feature type="coiled-coil region" evidence="1">
    <location>
        <begin position="79"/>
        <end position="133"/>
    </location>
</feature>
<dbReference type="AlphaFoldDB" id="A0A1H0R922"/>
<name>A0A1H0R922_SELRU</name>
<reference evidence="2 3" key="1">
    <citation type="submission" date="2016-10" db="EMBL/GenBank/DDBJ databases">
        <authorList>
            <person name="de Groot N.N."/>
        </authorList>
    </citation>
    <scope>NUCLEOTIDE SEQUENCE [LARGE SCALE GENOMIC DNA]</scope>
    <source>
        <strain evidence="2 3">S137</strain>
    </source>
</reference>
<dbReference type="RefSeq" id="WP_074572031.1">
    <property type="nucleotide sequence ID" value="NZ_FNJQ01000011.1"/>
</dbReference>
<keyword evidence="1" id="KW-0175">Coiled coil</keyword>
<evidence type="ECO:0000313" key="3">
    <source>
        <dbReference type="Proteomes" id="UP000182412"/>
    </source>
</evidence>